<sequence>MPMGKIEKRCNETARLFNARLSRRRNARWVVGSCGRPCDIDVETQGRGDLFAHAAGRKTWDMSSKQSPDCGFYPVGRSLTITTKSRQVGSSTAWTTRQNAPVSWPGDYGGTTGAAPPSKLFAHRRVSLSSTPALTAEVSHGFFFEGFQGYCVGSRGWKCHGSARDCQHFLSTRRIPCKHFCDSGVPLPRDRRPAPFQHHIALFSTQDSMHRRIITIQTVKRPNRYGEYEKSAVRSAVVPPGIPLTAMESPPGNSAPPINSTNYPRVKVDAATHSTAFINGLQSCASPALPASNGRCPTINDM</sequence>
<keyword evidence="2" id="KW-1185">Reference proteome</keyword>
<name>A0AA40B1M7_9PEZI</name>
<reference evidence="1" key="1">
    <citation type="submission" date="2023-06" db="EMBL/GenBank/DDBJ databases">
        <title>Genome-scale phylogeny and comparative genomics of the fungal order Sordariales.</title>
        <authorList>
            <consortium name="Lawrence Berkeley National Laboratory"/>
            <person name="Hensen N."/>
            <person name="Bonometti L."/>
            <person name="Westerberg I."/>
            <person name="Brannstrom I.O."/>
            <person name="Guillou S."/>
            <person name="Cros-Aarteil S."/>
            <person name="Calhoun S."/>
            <person name="Haridas S."/>
            <person name="Kuo A."/>
            <person name="Mondo S."/>
            <person name="Pangilinan J."/>
            <person name="Riley R."/>
            <person name="Labutti K."/>
            <person name="Andreopoulos B."/>
            <person name="Lipzen A."/>
            <person name="Chen C."/>
            <person name="Yanf M."/>
            <person name="Daum C."/>
            <person name="Ng V."/>
            <person name="Clum A."/>
            <person name="Steindorff A."/>
            <person name="Ohm R."/>
            <person name="Martin F."/>
            <person name="Silar P."/>
            <person name="Natvig D."/>
            <person name="Lalanne C."/>
            <person name="Gautier V."/>
            <person name="Ament-Velasquez S.L."/>
            <person name="Kruys A."/>
            <person name="Hutchinson M.I."/>
            <person name="Powell A.J."/>
            <person name="Barry K."/>
            <person name="Miller A.N."/>
            <person name="Grigoriev I.V."/>
            <person name="Debuchy R."/>
            <person name="Gladieux P."/>
            <person name="Thoren M.H."/>
            <person name="Johannesson H."/>
        </authorList>
    </citation>
    <scope>NUCLEOTIDE SEQUENCE</scope>
    <source>
        <strain evidence="1">SMH4607-1</strain>
    </source>
</reference>
<dbReference type="AlphaFoldDB" id="A0AA40B1M7"/>
<evidence type="ECO:0000313" key="1">
    <source>
        <dbReference type="EMBL" id="KAK0726027.1"/>
    </source>
</evidence>
<gene>
    <name evidence="1" type="ORF">B0H67DRAFT_145333</name>
</gene>
<evidence type="ECO:0000313" key="2">
    <source>
        <dbReference type="Proteomes" id="UP001172102"/>
    </source>
</evidence>
<protein>
    <submittedName>
        <fullName evidence="1">Uncharacterized protein</fullName>
    </submittedName>
</protein>
<dbReference type="Proteomes" id="UP001172102">
    <property type="component" value="Unassembled WGS sequence"/>
</dbReference>
<proteinExistence type="predicted"/>
<dbReference type="EMBL" id="JAUKUA010000002">
    <property type="protein sequence ID" value="KAK0726027.1"/>
    <property type="molecule type" value="Genomic_DNA"/>
</dbReference>
<accession>A0AA40B1M7</accession>
<comment type="caution">
    <text evidence="1">The sequence shown here is derived from an EMBL/GenBank/DDBJ whole genome shotgun (WGS) entry which is preliminary data.</text>
</comment>
<organism evidence="1 2">
    <name type="scientific">Lasiosphaeris hirsuta</name>
    <dbReference type="NCBI Taxonomy" id="260670"/>
    <lineage>
        <taxon>Eukaryota</taxon>
        <taxon>Fungi</taxon>
        <taxon>Dikarya</taxon>
        <taxon>Ascomycota</taxon>
        <taxon>Pezizomycotina</taxon>
        <taxon>Sordariomycetes</taxon>
        <taxon>Sordariomycetidae</taxon>
        <taxon>Sordariales</taxon>
        <taxon>Lasiosphaeriaceae</taxon>
        <taxon>Lasiosphaeris</taxon>
    </lineage>
</organism>